<dbReference type="Proteomes" id="UP000799429">
    <property type="component" value="Unassembled WGS sequence"/>
</dbReference>
<gene>
    <name evidence="11" type="ORF">M501DRAFT_1010473</name>
</gene>
<feature type="compositionally biased region" description="Polar residues" evidence="8">
    <location>
        <begin position="189"/>
        <end position="202"/>
    </location>
</feature>
<dbReference type="GO" id="GO:0006369">
    <property type="term" value="P:termination of RNA polymerase II transcription"/>
    <property type="evidence" value="ECO:0007669"/>
    <property type="project" value="UniProtKB-ARBA"/>
</dbReference>
<dbReference type="Gene3D" id="1.25.40.90">
    <property type="match status" value="1"/>
</dbReference>
<keyword evidence="12" id="KW-1185">Reference proteome</keyword>
<dbReference type="OrthoDB" id="79367at2759"/>
<dbReference type="Pfam" id="PF00076">
    <property type="entry name" value="RRM_1"/>
    <property type="match status" value="1"/>
</dbReference>
<dbReference type="Gene3D" id="3.30.70.330">
    <property type="match status" value="1"/>
</dbReference>
<dbReference type="InterPro" id="IPR048892">
    <property type="entry name" value="Nrd1_Seb1_dom2"/>
</dbReference>
<dbReference type="CDD" id="cd16984">
    <property type="entry name" value="CID_Nrd1_like"/>
    <property type="match status" value="1"/>
</dbReference>
<dbReference type="GO" id="GO:0071007">
    <property type="term" value="C:U2-type catalytic step 2 spliceosome"/>
    <property type="evidence" value="ECO:0007669"/>
    <property type="project" value="TreeGrafter"/>
</dbReference>
<evidence type="ECO:0000313" key="12">
    <source>
        <dbReference type="Proteomes" id="UP000799429"/>
    </source>
</evidence>
<dbReference type="GO" id="GO:0031126">
    <property type="term" value="P:sno(s)RNA 3'-end processing"/>
    <property type="evidence" value="ECO:0007669"/>
    <property type="project" value="UniProtKB-ARBA"/>
</dbReference>
<accession>A0A9P4SCV9</accession>
<feature type="compositionally biased region" description="Basic and acidic residues" evidence="8">
    <location>
        <begin position="374"/>
        <end position="394"/>
    </location>
</feature>
<dbReference type="Pfam" id="PF21380">
    <property type="entry name" value="Nrd1-Seb1_dom2"/>
    <property type="match status" value="1"/>
</dbReference>
<dbReference type="FunFam" id="3.30.70.330:FF:000397">
    <property type="entry name" value="RNA binding protein Nrd1"/>
    <property type="match status" value="1"/>
</dbReference>
<evidence type="ECO:0000256" key="3">
    <source>
        <dbReference type="ARBA" id="ARBA00022728"/>
    </source>
</evidence>
<proteinExistence type="predicted"/>
<evidence type="ECO:0000256" key="2">
    <source>
        <dbReference type="ARBA" id="ARBA00022553"/>
    </source>
</evidence>
<dbReference type="InterPro" id="IPR008942">
    <property type="entry name" value="ENTH_VHS"/>
</dbReference>
<keyword evidence="3" id="KW-0747">Spliceosome</keyword>
<evidence type="ECO:0000256" key="6">
    <source>
        <dbReference type="ARBA" id="ARBA00023242"/>
    </source>
</evidence>
<dbReference type="GO" id="GO:0010629">
    <property type="term" value="P:negative regulation of gene expression"/>
    <property type="evidence" value="ECO:0007669"/>
    <property type="project" value="UniProtKB-ARBA"/>
</dbReference>
<organism evidence="11 12">
    <name type="scientific">Patellaria atrata CBS 101060</name>
    <dbReference type="NCBI Taxonomy" id="1346257"/>
    <lineage>
        <taxon>Eukaryota</taxon>
        <taxon>Fungi</taxon>
        <taxon>Dikarya</taxon>
        <taxon>Ascomycota</taxon>
        <taxon>Pezizomycotina</taxon>
        <taxon>Dothideomycetes</taxon>
        <taxon>Dothideomycetes incertae sedis</taxon>
        <taxon>Patellariales</taxon>
        <taxon>Patellariaceae</taxon>
        <taxon>Patellaria</taxon>
    </lineage>
</organism>
<dbReference type="SMART" id="SM00360">
    <property type="entry name" value="RRM"/>
    <property type="match status" value="1"/>
</dbReference>
<comment type="caution">
    <text evidence="11">The sequence shown here is derived from an EMBL/GenBank/DDBJ whole genome shotgun (WGS) entry which is preliminary data.</text>
</comment>
<dbReference type="SMART" id="SM00582">
    <property type="entry name" value="RPR"/>
    <property type="match status" value="1"/>
</dbReference>
<feature type="compositionally biased region" description="Basic and acidic residues" evidence="8">
    <location>
        <begin position="318"/>
        <end position="342"/>
    </location>
</feature>
<keyword evidence="6" id="KW-0539">Nucleus</keyword>
<keyword evidence="3" id="KW-0507">mRNA processing</keyword>
<dbReference type="InterPro" id="IPR012677">
    <property type="entry name" value="Nucleotide-bd_a/b_plait_sf"/>
</dbReference>
<keyword evidence="2" id="KW-0597">Phosphoprotein</keyword>
<evidence type="ECO:0000256" key="5">
    <source>
        <dbReference type="ARBA" id="ARBA00023187"/>
    </source>
</evidence>
<comment type="subcellular location">
    <subcellularLocation>
        <location evidence="1">Nucleus</location>
    </subcellularLocation>
</comment>
<keyword evidence="5" id="KW-0508">mRNA splicing</keyword>
<dbReference type="GO" id="GO:0008380">
    <property type="term" value="P:RNA splicing"/>
    <property type="evidence" value="ECO:0007669"/>
    <property type="project" value="UniProtKB-KW"/>
</dbReference>
<evidence type="ECO:0000313" key="11">
    <source>
        <dbReference type="EMBL" id="KAF2840338.1"/>
    </source>
</evidence>
<dbReference type="EMBL" id="MU006093">
    <property type="protein sequence ID" value="KAF2840338.1"/>
    <property type="molecule type" value="Genomic_DNA"/>
</dbReference>
<dbReference type="Pfam" id="PF04818">
    <property type="entry name" value="CID"/>
    <property type="match status" value="1"/>
</dbReference>
<feature type="compositionally biased region" description="Basic and acidic residues" evidence="8">
    <location>
        <begin position="608"/>
        <end position="624"/>
    </location>
</feature>
<dbReference type="PROSITE" id="PS50102">
    <property type="entry name" value="RRM"/>
    <property type="match status" value="1"/>
</dbReference>
<feature type="region of interest" description="Disordered" evidence="8">
    <location>
        <begin position="580"/>
        <end position="649"/>
    </location>
</feature>
<evidence type="ECO:0008006" key="13">
    <source>
        <dbReference type="Google" id="ProtNLM"/>
    </source>
</evidence>
<feature type="compositionally biased region" description="Pro residues" evidence="8">
    <location>
        <begin position="161"/>
        <end position="170"/>
    </location>
</feature>
<name>A0A9P4SCV9_9PEZI</name>
<dbReference type="GO" id="GO:0031124">
    <property type="term" value="P:mRNA 3'-end processing"/>
    <property type="evidence" value="ECO:0007669"/>
    <property type="project" value="UniProtKB-ARBA"/>
</dbReference>
<sequence>MSTVADLDGLLRAMLALKPPGVAKAKVEAITKLCIENVQSESVIVQKIFTHSKKTPPTHKLGVLYIVDSVTRQWIEKARSSGQALVGASAAAGTFAAGVHRMTELIPSMMNDLLPSLPENQKEKTSRLLDIWKATQTLPASVVDDYKQKLSSPANTQEAVQPPPAVPQPPAANTDAGSILAALVNMGKQQTNGATQTPSAMSNLFAGQPPNALAPQVQLQPNNYPVPPVASQPAANGQDGNDIANALKLQLAQALISGQVPPEQLQQVLAALSAPAPAAAPSIIQPVSLPTVVPQAPQNVGLGQPDRNDYSSATHNAHIREQNNSPEKHRYRDRSRSPDYKRTRLSPPNRRQSPVYGVYDPDSAAIRDSSANGDSDRRDGNRGRRRGNRQDFRQRSPPSSKARPSPPTQPRKMQQKWIEFDRTLPPGTIKVLSRTLFVGGVMGSESEIRNIFNRFGKIQSCIVNLDRRHAFIKMVDRQGAVVAKEAMDHMTDPEILSKARQTKWAVGFGPRECSDYDVGISIIPIKTLTEADKKWVHTAEYGGIGDRTLESGMVMEEPDIEIGAGVSSKAMSKRVIPEAMRGGRHGNHGNNHGSSHRDRSDNQGSRFRKPEPRHPEPRHVEPRGVEPNIVTAPPAVPTFGFQLPLGNRT</sequence>
<evidence type="ECO:0000259" key="9">
    <source>
        <dbReference type="PROSITE" id="PS50102"/>
    </source>
</evidence>
<feature type="region of interest" description="Disordered" evidence="8">
    <location>
        <begin position="295"/>
        <end position="414"/>
    </location>
</feature>
<dbReference type="InterPro" id="IPR035979">
    <property type="entry name" value="RBD_domain_sf"/>
</dbReference>
<protein>
    <recommendedName>
        <fullName evidence="13">CID domain-containing protein</fullName>
    </recommendedName>
</protein>
<dbReference type="FunFam" id="1.25.40.90:FF:000026">
    <property type="entry name" value="RNA binding protein Nrd1"/>
    <property type="match status" value="1"/>
</dbReference>
<feature type="region of interest" description="Disordered" evidence="8">
    <location>
        <begin position="189"/>
        <end position="241"/>
    </location>
</feature>
<dbReference type="AlphaFoldDB" id="A0A9P4SCV9"/>
<dbReference type="InterPro" id="IPR006569">
    <property type="entry name" value="CID_dom"/>
</dbReference>
<dbReference type="InterPro" id="IPR000504">
    <property type="entry name" value="RRM_dom"/>
</dbReference>
<dbReference type="GO" id="GO:0036002">
    <property type="term" value="F:pre-mRNA binding"/>
    <property type="evidence" value="ECO:0007669"/>
    <property type="project" value="TreeGrafter"/>
</dbReference>
<evidence type="ECO:0000256" key="8">
    <source>
        <dbReference type="SAM" id="MobiDB-lite"/>
    </source>
</evidence>
<dbReference type="GO" id="GO:0017070">
    <property type="term" value="F:U6 snRNA binding"/>
    <property type="evidence" value="ECO:0007669"/>
    <property type="project" value="TreeGrafter"/>
</dbReference>
<evidence type="ECO:0000256" key="7">
    <source>
        <dbReference type="PROSITE-ProRule" id="PRU00176"/>
    </source>
</evidence>
<evidence type="ECO:0000259" key="10">
    <source>
        <dbReference type="PROSITE" id="PS51391"/>
    </source>
</evidence>
<evidence type="ECO:0000256" key="1">
    <source>
        <dbReference type="ARBA" id="ARBA00004123"/>
    </source>
</evidence>
<dbReference type="GO" id="GO:0000974">
    <property type="term" value="C:Prp19 complex"/>
    <property type="evidence" value="ECO:0007669"/>
    <property type="project" value="TreeGrafter"/>
</dbReference>
<feature type="compositionally biased region" description="Polar residues" evidence="8">
    <location>
        <begin position="149"/>
        <end position="158"/>
    </location>
</feature>
<feature type="region of interest" description="Disordered" evidence="8">
    <location>
        <begin position="149"/>
        <end position="174"/>
    </location>
</feature>
<dbReference type="PROSITE" id="PS51391">
    <property type="entry name" value="CID"/>
    <property type="match status" value="1"/>
</dbReference>
<dbReference type="GO" id="GO:0071006">
    <property type="term" value="C:U2-type catalytic step 1 spliceosome"/>
    <property type="evidence" value="ECO:0007669"/>
    <property type="project" value="TreeGrafter"/>
</dbReference>
<keyword evidence="4 7" id="KW-0694">RNA-binding</keyword>
<dbReference type="SUPFAM" id="SSF48464">
    <property type="entry name" value="ENTH/VHS domain"/>
    <property type="match status" value="1"/>
</dbReference>
<dbReference type="PANTHER" id="PTHR14089">
    <property type="entry name" value="PRE-MRNA-SPLICING FACTOR RBM22"/>
    <property type="match status" value="1"/>
</dbReference>
<reference evidence="11" key="1">
    <citation type="journal article" date="2020" name="Stud. Mycol.">
        <title>101 Dothideomycetes genomes: a test case for predicting lifestyles and emergence of pathogens.</title>
        <authorList>
            <person name="Haridas S."/>
            <person name="Albert R."/>
            <person name="Binder M."/>
            <person name="Bloem J."/>
            <person name="Labutti K."/>
            <person name="Salamov A."/>
            <person name="Andreopoulos B."/>
            <person name="Baker S."/>
            <person name="Barry K."/>
            <person name="Bills G."/>
            <person name="Bluhm B."/>
            <person name="Cannon C."/>
            <person name="Castanera R."/>
            <person name="Culley D."/>
            <person name="Daum C."/>
            <person name="Ezra D."/>
            <person name="Gonzalez J."/>
            <person name="Henrissat B."/>
            <person name="Kuo A."/>
            <person name="Liang C."/>
            <person name="Lipzen A."/>
            <person name="Lutzoni F."/>
            <person name="Magnuson J."/>
            <person name="Mondo S."/>
            <person name="Nolan M."/>
            <person name="Ohm R."/>
            <person name="Pangilinan J."/>
            <person name="Park H.-J."/>
            <person name="Ramirez L."/>
            <person name="Alfaro M."/>
            <person name="Sun H."/>
            <person name="Tritt A."/>
            <person name="Yoshinaga Y."/>
            <person name="Zwiers L.-H."/>
            <person name="Turgeon B."/>
            <person name="Goodwin S."/>
            <person name="Spatafora J."/>
            <person name="Crous P."/>
            <person name="Grigoriev I."/>
        </authorList>
    </citation>
    <scope>NUCLEOTIDE SEQUENCE</scope>
    <source>
        <strain evidence="11">CBS 101060</strain>
    </source>
</reference>
<feature type="domain" description="CID" evidence="10">
    <location>
        <begin position="1"/>
        <end position="154"/>
    </location>
</feature>
<evidence type="ECO:0000256" key="4">
    <source>
        <dbReference type="ARBA" id="ARBA00022884"/>
    </source>
</evidence>
<dbReference type="PANTHER" id="PTHR14089:SF2">
    <property type="entry name" value="PRE-MRNA-SPLICING FACTOR CWC2"/>
    <property type="match status" value="1"/>
</dbReference>
<dbReference type="SUPFAM" id="SSF54928">
    <property type="entry name" value="RNA-binding domain, RBD"/>
    <property type="match status" value="1"/>
</dbReference>
<dbReference type="InterPro" id="IPR039171">
    <property type="entry name" value="Cwc2/Slt11"/>
</dbReference>
<feature type="domain" description="RRM" evidence="9">
    <location>
        <begin position="434"/>
        <end position="507"/>
    </location>
</feature>